<dbReference type="Proteomes" id="UP000187209">
    <property type="component" value="Unassembled WGS sequence"/>
</dbReference>
<name>A0A1R2AR94_9CILI</name>
<dbReference type="InterPro" id="IPR004165">
    <property type="entry name" value="CoA_trans_fam_I"/>
</dbReference>
<feature type="active site" description="5-glutamyl coenzyme A thioester intermediate" evidence="4">
    <location>
        <position position="315"/>
    </location>
</feature>
<comment type="catalytic activity">
    <reaction evidence="3">
        <text>a 3-oxo acid + succinyl-CoA = a 3-oxoacyl-CoA + succinate</text>
        <dbReference type="Rhea" id="RHEA:24564"/>
        <dbReference type="ChEBI" id="CHEBI:30031"/>
        <dbReference type="ChEBI" id="CHEBI:35973"/>
        <dbReference type="ChEBI" id="CHEBI:57292"/>
        <dbReference type="ChEBI" id="CHEBI:90726"/>
        <dbReference type="EC" id="2.8.3.5"/>
    </reaction>
</comment>
<dbReference type="EC" id="2.8.3.5" evidence="3"/>
<comment type="pathway">
    <text evidence="3">Ketone metabolism; succinyl-CoA degradation; acetoacetyl-CoA from succinyl-CoA: step 1/1.</text>
</comment>
<dbReference type="NCBIfam" id="TIGR02428">
    <property type="entry name" value="pcaJ_scoB_fam"/>
    <property type="match status" value="1"/>
</dbReference>
<proteinExistence type="inferred from homology"/>
<evidence type="ECO:0000256" key="4">
    <source>
        <dbReference type="PIRSR" id="PIRSR000858-1"/>
    </source>
</evidence>
<dbReference type="GO" id="GO:0046952">
    <property type="term" value="P:ketone body catabolic process"/>
    <property type="evidence" value="ECO:0007669"/>
    <property type="project" value="InterPro"/>
</dbReference>
<dbReference type="PIRSF" id="PIRSF000858">
    <property type="entry name" value="SCOT-t"/>
    <property type="match status" value="1"/>
</dbReference>
<dbReference type="AlphaFoldDB" id="A0A1R2AR94"/>
<evidence type="ECO:0000256" key="1">
    <source>
        <dbReference type="ARBA" id="ARBA00007154"/>
    </source>
</evidence>
<organism evidence="5 6">
    <name type="scientific">Stentor coeruleus</name>
    <dbReference type="NCBI Taxonomy" id="5963"/>
    <lineage>
        <taxon>Eukaryota</taxon>
        <taxon>Sar</taxon>
        <taxon>Alveolata</taxon>
        <taxon>Ciliophora</taxon>
        <taxon>Postciliodesmatophora</taxon>
        <taxon>Heterotrichea</taxon>
        <taxon>Heterotrichida</taxon>
        <taxon>Stentoridae</taxon>
        <taxon>Stentor</taxon>
    </lineage>
</organism>
<accession>A0A1R2AR94</accession>
<keyword evidence="3" id="KW-0496">Mitochondrion</keyword>
<comment type="function">
    <text evidence="3">Key enzyme for ketone body catabolism. Transfers the CoA moiety from succinate to acetoacetate. Formation of the enzyme-CoA intermediate proceeds via an unstable anhydride species formed between the carboxylate groups of the enzyme and substrate.</text>
</comment>
<dbReference type="UniPathway" id="UPA00929">
    <property type="reaction ID" value="UER00894"/>
</dbReference>
<dbReference type="SMART" id="SM00882">
    <property type="entry name" value="CoA_trans"/>
    <property type="match status" value="2"/>
</dbReference>
<comment type="similarity">
    <text evidence="1 3">Belongs to the 3-oxoacid CoA-transferase family.</text>
</comment>
<reference evidence="5 6" key="1">
    <citation type="submission" date="2016-11" db="EMBL/GenBank/DDBJ databases">
        <title>The macronuclear genome of Stentor coeruleus: a giant cell with tiny introns.</title>
        <authorList>
            <person name="Slabodnick M."/>
            <person name="Ruby J.G."/>
            <person name="Reiff S.B."/>
            <person name="Swart E.C."/>
            <person name="Gosai S."/>
            <person name="Prabakaran S."/>
            <person name="Witkowska E."/>
            <person name="Larue G.E."/>
            <person name="Fisher S."/>
            <person name="Freeman R.M."/>
            <person name="Gunawardena J."/>
            <person name="Chu W."/>
            <person name="Stover N.A."/>
            <person name="Gregory B.D."/>
            <person name="Nowacki M."/>
            <person name="Derisi J."/>
            <person name="Roy S.W."/>
            <person name="Marshall W.F."/>
            <person name="Sood P."/>
        </authorList>
    </citation>
    <scope>NUCLEOTIDE SEQUENCE [LARGE SCALE GENOMIC DNA]</scope>
    <source>
        <strain evidence="5">WM001</strain>
    </source>
</reference>
<keyword evidence="6" id="KW-1185">Reference proteome</keyword>
<evidence type="ECO:0000313" key="6">
    <source>
        <dbReference type="Proteomes" id="UP000187209"/>
    </source>
</evidence>
<dbReference type="GO" id="GO:0008260">
    <property type="term" value="F:succinyl-CoA:3-oxo-acid CoA-transferase activity"/>
    <property type="evidence" value="ECO:0007669"/>
    <property type="project" value="UniProtKB-EC"/>
</dbReference>
<evidence type="ECO:0000313" key="5">
    <source>
        <dbReference type="EMBL" id="OMJ67006.1"/>
    </source>
</evidence>
<dbReference type="OrthoDB" id="1933379at2759"/>
<keyword evidence="2 3" id="KW-0808">Transferase</keyword>
<comment type="caution">
    <text evidence="5">The sequence shown here is derived from an EMBL/GenBank/DDBJ whole genome shotgun (WGS) entry which is preliminary data.</text>
</comment>
<dbReference type="SUPFAM" id="SSF100950">
    <property type="entry name" value="NagB/RpiA/CoA transferase-like"/>
    <property type="match status" value="2"/>
</dbReference>
<evidence type="ECO:0000256" key="3">
    <source>
        <dbReference type="PIRNR" id="PIRNR000858"/>
    </source>
</evidence>
<dbReference type="Pfam" id="PF01144">
    <property type="entry name" value="CoA_trans"/>
    <property type="match status" value="2"/>
</dbReference>
<gene>
    <name evidence="5" type="ORF">SteCoe_35953</name>
</gene>
<dbReference type="PANTHER" id="PTHR13707:SF60">
    <property type="entry name" value="ACETATE COA-TRANSFERASE SUBUNIT ALPHA"/>
    <property type="match status" value="1"/>
</dbReference>
<dbReference type="PANTHER" id="PTHR13707">
    <property type="entry name" value="KETOACID-COENZYME A TRANSFERASE"/>
    <property type="match status" value="1"/>
</dbReference>
<sequence length="486" mass="52238">MHHTIRRYINKVFTSSAQAIGDMKSGSSLIVGGFGLCGVPENLLRALSLTGLRDLTVYSTLAGTTDQGLGLLTGKKMIHALHTSYIGENAEAERQYLNGEIELHIAPMGSLIERIRAGSNGILGFYCRTGTGTVIEEGGFPIKHFRGGKGVERYSVAKHTKMHNDKVYVYEDSITADFAFVKAWKADPMGNLVFRKTARNSNADIPGSARVTIAEVEEIVPTGSLDPDQIHVPGILVQRVIKGEQFLKPIEKLTVHTPEGITIPGTPKQQKVHEIVAKRAAKEVKNGMVVNLGIGIPTLISNYVSKDINIVLHAENGLLGMGPYPEKGKEDPDLVGAGKETVTLKAGASVFSQAASFGLMRGGHLNLACLGALQVSQDGDLASWIIPGKMVKGMGGAMDLVNNKTKCIVCMEHTADDVHKLVKTCSLPVTGKKCVNMVITEKGVFEFRDRTGLTLIEIASGVTLDEIKNNTSAKFHVDSGLKTMVV</sequence>
<dbReference type="InterPro" id="IPR012792">
    <property type="entry name" value="3-oxoacid_CoA-transf_A"/>
</dbReference>
<dbReference type="EMBL" id="MPUH01001584">
    <property type="protein sequence ID" value="OMJ67006.1"/>
    <property type="molecule type" value="Genomic_DNA"/>
</dbReference>
<dbReference type="InterPro" id="IPR012791">
    <property type="entry name" value="3-oxoacid_CoA-transf_B"/>
</dbReference>
<dbReference type="InterPro" id="IPR037171">
    <property type="entry name" value="NagB/RpiA_transferase-like"/>
</dbReference>
<evidence type="ECO:0000256" key="2">
    <source>
        <dbReference type="ARBA" id="ARBA00022679"/>
    </source>
</evidence>
<dbReference type="NCBIfam" id="TIGR02429">
    <property type="entry name" value="pcaI_scoA_fam"/>
    <property type="match status" value="1"/>
</dbReference>
<dbReference type="Gene3D" id="3.40.1080.10">
    <property type="entry name" value="Glutaconate Coenzyme A-transferase"/>
    <property type="match status" value="2"/>
</dbReference>
<protein>
    <recommendedName>
        <fullName evidence="3">Succinyl-CoA:3-ketoacid-coenzyme A transferase</fullName>
        <ecNumber evidence="3">2.8.3.5</ecNumber>
    </recommendedName>
</protein>
<dbReference type="InterPro" id="IPR014388">
    <property type="entry name" value="3-oxoacid_CoA-transferase"/>
</dbReference>